<feature type="transmembrane region" description="Helical" evidence="1">
    <location>
        <begin position="163"/>
        <end position="183"/>
    </location>
</feature>
<dbReference type="AlphaFoldDB" id="A0A9W3A304"/>
<dbReference type="GO" id="GO:0016020">
    <property type="term" value="C:membrane"/>
    <property type="evidence" value="ECO:0007669"/>
    <property type="project" value="TreeGrafter"/>
</dbReference>
<evidence type="ECO:0000313" key="4">
    <source>
        <dbReference type="RefSeq" id="XP_055881572.1"/>
    </source>
</evidence>
<evidence type="ECO:0000313" key="2">
    <source>
        <dbReference type="Proteomes" id="UP001165740"/>
    </source>
</evidence>
<sequence>MISEELKSKNVFLYYDDPSVFVSPQWPLPYTMFLLWRLLWAIWNSAWMCVSIRNEIAFGSGEKWLIYLTNIAYLLLVIHSVWFFLVVLFHKGKTPDATRWYHCSLWLLNTVAFDTALMVTLLYWSLEYKGILRVQSFMTHTINSVYVLLDLAITSIPVRLLHVLYTLILSLVYLIFTVIYHLMGGTNSEGEPYIYRALNWKNTNKSLVISSMVLCAGVPLVHLFQFACYSLRAYSSRMIYDTVKVNVKDEPVQIVVETQPRAH</sequence>
<dbReference type="InterPro" id="IPR049352">
    <property type="entry name" value="Rost"/>
</dbReference>
<dbReference type="GeneID" id="106050118"/>
<dbReference type="OMA" id="IIVQFCD"/>
<gene>
    <name evidence="3 4" type="primary">LOC106050118</name>
</gene>
<keyword evidence="1" id="KW-0812">Transmembrane</keyword>
<name>A0A9W3A304_BIOGL</name>
<dbReference type="Pfam" id="PF21534">
    <property type="entry name" value="Rost"/>
    <property type="match status" value="1"/>
</dbReference>
<dbReference type="PANTHER" id="PTHR12242:SF45">
    <property type="entry name" value="MARVEL DOMAIN-CONTAINING PROTEIN"/>
    <property type="match status" value="1"/>
</dbReference>
<protein>
    <submittedName>
        <fullName evidence="3 4">Protein rolling stone-like</fullName>
    </submittedName>
</protein>
<organism evidence="2 3">
    <name type="scientific">Biomphalaria glabrata</name>
    <name type="common">Bloodfluke planorb</name>
    <name type="synonym">Freshwater snail</name>
    <dbReference type="NCBI Taxonomy" id="6526"/>
    <lineage>
        <taxon>Eukaryota</taxon>
        <taxon>Metazoa</taxon>
        <taxon>Spiralia</taxon>
        <taxon>Lophotrochozoa</taxon>
        <taxon>Mollusca</taxon>
        <taxon>Gastropoda</taxon>
        <taxon>Heterobranchia</taxon>
        <taxon>Euthyneura</taxon>
        <taxon>Panpulmonata</taxon>
        <taxon>Hygrophila</taxon>
        <taxon>Lymnaeoidea</taxon>
        <taxon>Planorbidae</taxon>
        <taxon>Biomphalaria</taxon>
    </lineage>
</organism>
<dbReference type="RefSeq" id="XP_055881572.1">
    <property type="nucleotide sequence ID" value="XM_056025597.1"/>
</dbReference>
<keyword evidence="1" id="KW-1133">Transmembrane helix</keyword>
<feature type="transmembrane region" description="Helical" evidence="1">
    <location>
        <begin position="64"/>
        <end position="85"/>
    </location>
</feature>
<dbReference type="PANTHER" id="PTHR12242">
    <property type="entry name" value="OS02G0130600 PROTEIN-RELATED"/>
    <property type="match status" value="1"/>
</dbReference>
<dbReference type="Proteomes" id="UP001165740">
    <property type="component" value="Chromosome 4"/>
</dbReference>
<feature type="transmembrane region" description="Helical" evidence="1">
    <location>
        <begin position="105"/>
        <end position="126"/>
    </location>
</feature>
<reference evidence="3 4" key="1">
    <citation type="submission" date="2025-04" db="UniProtKB">
        <authorList>
            <consortium name="RefSeq"/>
        </authorList>
    </citation>
    <scope>IDENTIFICATION</scope>
</reference>
<feature type="transmembrane region" description="Helical" evidence="1">
    <location>
        <begin position="207"/>
        <end position="229"/>
    </location>
</feature>
<dbReference type="RefSeq" id="XP_055881571.1">
    <property type="nucleotide sequence ID" value="XM_056025596.1"/>
</dbReference>
<accession>A0A9W3A304</accession>
<evidence type="ECO:0000256" key="1">
    <source>
        <dbReference type="SAM" id="Phobius"/>
    </source>
</evidence>
<proteinExistence type="predicted"/>
<dbReference type="OrthoDB" id="419711at2759"/>
<evidence type="ECO:0000313" key="3">
    <source>
        <dbReference type="RefSeq" id="XP_055881571.1"/>
    </source>
</evidence>
<keyword evidence="2" id="KW-1185">Reference proteome</keyword>
<keyword evidence="1" id="KW-0472">Membrane</keyword>
<feature type="transmembrane region" description="Helical" evidence="1">
    <location>
        <begin position="34"/>
        <end position="52"/>
    </location>
</feature>